<dbReference type="PANTHER" id="PTHR47679">
    <property type="entry name" value="PROTEIN TORNADO 1"/>
    <property type="match status" value="1"/>
</dbReference>
<name>A0A450XVL4_9GAMM</name>
<evidence type="ECO:0000256" key="6">
    <source>
        <dbReference type="ARBA" id="ARBA00022840"/>
    </source>
</evidence>
<dbReference type="EC" id="2.7.11.1" evidence="1"/>
<dbReference type="Pfam" id="PF16095">
    <property type="entry name" value="COR-A"/>
    <property type="match status" value="1"/>
</dbReference>
<dbReference type="EMBL" id="CAADFQ010000044">
    <property type="protein sequence ID" value="VFK33354.1"/>
    <property type="molecule type" value="Genomic_DNA"/>
</dbReference>
<dbReference type="InterPro" id="IPR020859">
    <property type="entry name" value="ROC"/>
</dbReference>
<evidence type="ECO:0000313" key="13">
    <source>
        <dbReference type="EMBL" id="VFK76132.1"/>
    </source>
</evidence>
<evidence type="ECO:0000256" key="9">
    <source>
        <dbReference type="ARBA" id="ARBA00048679"/>
    </source>
</evidence>
<keyword evidence="10" id="KW-1133">Transmembrane helix</keyword>
<dbReference type="SUPFAM" id="SSF52540">
    <property type="entry name" value="P-loop containing nucleoside triphosphate hydrolases"/>
    <property type="match status" value="1"/>
</dbReference>
<reference evidence="12" key="1">
    <citation type="submission" date="2019-02" db="EMBL/GenBank/DDBJ databases">
        <authorList>
            <person name="Gruber-Vodicka R. H."/>
            <person name="Seah K. B. B."/>
        </authorList>
    </citation>
    <scope>NUCLEOTIDE SEQUENCE</scope>
    <source>
        <strain evidence="13">BECK_BZ198</strain>
        <strain evidence="12">BECK_BZ199</strain>
    </source>
</reference>
<organism evidence="12">
    <name type="scientific">Candidatus Kentrum sp. MB</name>
    <dbReference type="NCBI Taxonomy" id="2138164"/>
    <lineage>
        <taxon>Bacteria</taxon>
        <taxon>Pseudomonadati</taxon>
        <taxon>Pseudomonadota</taxon>
        <taxon>Gammaproteobacteria</taxon>
        <taxon>Candidatus Kentrum</taxon>
    </lineage>
</organism>
<dbReference type="PROSITE" id="PS51424">
    <property type="entry name" value="ROC"/>
    <property type="match status" value="1"/>
</dbReference>
<protein>
    <recommendedName>
        <fullName evidence="1">non-specific serine/threonine protein kinase</fullName>
        <ecNumber evidence="1">2.7.11.1</ecNumber>
    </recommendedName>
</protein>
<keyword evidence="4" id="KW-0547">Nucleotide-binding</keyword>
<comment type="catalytic activity">
    <reaction evidence="8">
        <text>L-threonyl-[protein] + ATP = O-phospho-L-threonyl-[protein] + ADP + H(+)</text>
        <dbReference type="Rhea" id="RHEA:46608"/>
        <dbReference type="Rhea" id="RHEA-COMP:11060"/>
        <dbReference type="Rhea" id="RHEA-COMP:11605"/>
        <dbReference type="ChEBI" id="CHEBI:15378"/>
        <dbReference type="ChEBI" id="CHEBI:30013"/>
        <dbReference type="ChEBI" id="CHEBI:30616"/>
        <dbReference type="ChEBI" id="CHEBI:61977"/>
        <dbReference type="ChEBI" id="CHEBI:456216"/>
        <dbReference type="EC" id="2.7.11.1"/>
    </reaction>
</comment>
<evidence type="ECO:0000256" key="3">
    <source>
        <dbReference type="ARBA" id="ARBA00022737"/>
    </source>
</evidence>
<keyword evidence="7" id="KW-0342">GTP-binding</keyword>
<proteinExistence type="predicted"/>
<comment type="catalytic activity">
    <reaction evidence="9">
        <text>L-seryl-[protein] + ATP = O-phospho-L-seryl-[protein] + ADP + H(+)</text>
        <dbReference type="Rhea" id="RHEA:17989"/>
        <dbReference type="Rhea" id="RHEA-COMP:9863"/>
        <dbReference type="Rhea" id="RHEA-COMP:11604"/>
        <dbReference type="ChEBI" id="CHEBI:15378"/>
        <dbReference type="ChEBI" id="CHEBI:29999"/>
        <dbReference type="ChEBI" id="CHEBI:30616"/>
        <dbReference type="ChEBI" id="CHEBI:83421"/>
        <dbReference type="ChEBI" id="CHEBI:456216"/>
        <dbReference type="EC" id="2.7.11.1"/>
    </reaction>
</comment>
<dbReference type="InterPro" id="IPR057263">
    <property type="entry name" value="COR-B"/>
</dbReference>
<evidence type="ECO:0000256" key="1">
    <source>
        <dbReference type="ARBA" id="ARBA00012513"/>
    </source>
</evidence>
<evidence type="ECO:0000256" key="5">
    <source>
        <dbReference type="ARBA" id="ARBA00022777"/>
    </source>
</evidence>
<evidence type="ECO:0000256" key="2">
    <source>
        <dbReference type="ARBA" id="ARBA00022679"/>
    </source>
</evidence>
<evidence type="ECO:0000256" key="10">
    <source>
        <dbReference type="SAM" id="Phobius"/>
    </source>
</evidence>
<sequence>MAKPNTYAPFDREGFHDEVWARLKEINDPRRIAAFVAHVALAVSPGLAKRAEEQGFLWYWEEAEREQYLFAVCQALQLAYAAPFDLRIMVYADAFAAAYAAAADADADAAAYAAAYAAYAAVYAADATDVARAADAADATRAAADAADHWLVDWIRVELKRLAKARDVAAYVRAAEPVPNHPLREQFLSELRRLPTFEYWAYWFQARFDNKPIDPVLLEKSVELPEEIANQDPRAINRYLAELAAGERTEGIKRVRAIFIGDGEAGKTSLIQALNGEAVTEGGTDMTCGVDISEWPVAGTDLRAHFWDFGGQVIAHATHQFFLRARCVYVLVLNARSTGHDPNQQAEYWLEFVRAFGDDAPVLLVVNKWDLTPVHVDMHRLTRKHPNIRGFHGLSATRYGDEGELADRFARFRQALVHELTEVGKVQPYFLKSESAILDGLRVDSRRDPFLKKGVFEAKCQERGIEGEARRTFLERLDQLGEIIWFPDSYRLQIFTEYLLNPRWLTHGVYHILYSDLLRRQNGALSFQNAETVLQGSDVRDEDGNRFAYPPERLAFLLGAMEQFQLCYPAPGEPGAPAGERWIVPDLLPSDRPEHIDFDERDALRFDFRFDTLLPRHVLSQFMVRHHQDIRGHQIWQHGVCLESGAWNGPRALVEADYQTRVLSLAVRGPHVDKYFAVLYDSVLDILGRMPKLEYLEQLRLDERARIGEEGIARHRGGREKEIPRESYHTLLALEAAGQKQLICEFGTYDLERLLKPLPRREGKMTGDESGGETDMRQNNKETWQDIMLAFSGLGGLVALIGGLIAVIKGLYPLLGSVGMVAGGVALGGVALVAWLRYQKKSRR</sequence>
<dbReference type="GO" id="GO:0016301">
    <property type="term" value="F:kinase activity"/>
    <property type="evidence" value="ECO:0007669"/>
    <property type="project" value="UniProtKB-KW"/>
</dbReference>
<keyword evidence="5 12" id="KW-0418">Kinase</keyword>
<feature type="transmembrane region" description="Helical" evidence="10">
    <location>
        <begin position="814"/>
        <end position="836"/>
    </location>
</feature>
<keyword evidence="6" id="KW-0067">ATP-binding</keyword>
<feature type="domain" description="Roc" evidence="11">
    <location>
        <begin position="248"/>
        <end position="423"/>
    </location>
</feature>
<evidence type="ECO:0000256" key="4">
    <source>
        <dbReference type="ARBA" id="ARBA00022741"/>
    </source>
</evidence>
<dbReference type="Pfam" id="PF08477">
    <property type="entry name" value="Roc"/>
    <property type="match status" value="1"/>
</dbReference>
<dbReference type="GO" id="GO:0005524">
    <property type="term" value="F:ATP binding"/>
    <property type="evidence" value="ECO:0007669"/>
    <property type="project" value="UniProtKB-KW"/>
</dbReference>
<dbReference type="InterPro" id="IPR027417">
    <property type="entry name" value="P-loop_NTPase"/>
</dbReference>
<evidence type="ECO:0000256" key="8">
    <source>
        <dbReference type="ARBA" id="ARBA00047899"/>
    </source>
</evidence>
<dbReference type="Pfam" id="PF25497">
    <property type="entry name" value="COR-B"/>
    <property type="match status" value="1"/>
</dbReference>
<dbReference type="EMBL" id="CAADGH010000043">
    <property type="protein sequence ID" value="VFK76132.1"/>
    <property type="molecule type" value="Genomic_DNA"/>
</dbReference>
<dbReference type="Gene3D" id="3.30.310.200">
    <property type="match status" value="1"/>
</dbReference>
<gene>
    <name evidence="13" type="ORF">BECKMB1821H_GA0114242_104312</name>
    <name evidence="12" type="ORF">BECKMB1821I_GA0114274_104414</name>
</gene>
<evidence type="ECO:0000259" key="11">
    <source>
        <dbReference type="PROSITE" id="PS51424"/>
    </source>
</evidence>
<keyword evidence="10" id="KW-0472">Membrane</keyword>
<keyword evidence="3" id="KW-0677">Repeat</keyword>
<dbReference type="Gene3D" id="3.40.50.300">
    <property type="entry name" value="P-loop containing nucleotide triphosphate hydrolases"/>
    <property type="match status" value="1"/>
</dbReference>
<keyword evidence="2" id="KW-0808">Transferase</keyword>
<feature type="transmembrane region" description="Helical" evidence="10">
    <location>
        <begin position="787"/>
        <end position="808"/>
    </location>
</feature>
<dbReference type="Gene3D" id="1.10.10.2200">
    <property type="match status" value="1"/>
</dbReference>
<keyword evidence="10" id="KW-0812">Transmembrane</keyword>
<dbReference type="AlphaFoldDB" id="A0A450XVL4"/>
<accession>A0A450XVL4</accession>
<dbReference type="PANTHER" id="PTHR47679:SF2">
    <property type="entry name" value="C-TERMINAL OF ROC (COR) DOMAIN-CONTAINING PROTEIN"/>
    <property type="match status" value="1"/>
</dbReference>
<dbReference type="InterPro" id="IPR032171">
    <property type="entry name" value="COR-A"/>
</dbReference>
<evidence type="ECO:0000313" key="12">
    <source>
        <dbReference type="EMBL" id="VFK33354.1"/>
    </source>
</evidence>
<evidence type="ECO:0000256" key="7">
    <source>
        <dbReference type="ARBA" id="ARBA00023134"/>
    </source>
</evidence>